<reference evidence="3 4" key="1">
    <citation type="submission" date="2018-02" db="EMBL/GenBank/DDBJ databases">
        <title>8 Nocardia nova and 1 Nocardia cyriacigeorgica strain used for evolution to TMP-SMX.</title>
        <authorList>
            <person name="Mehta H."/>
            <person name="Weng J."/>
            <person name="Shamoo Y."/>
        </authorList>
    </citation>
    <scope>NUCLEOTIDE SEQUENCE [LARGE SCALE GENOMIC DNA]</scope>
    <source>
        <strain evidence="3 4">ATCC 33727</strain>
    </source>
</reference>
<proteinExistence type="predicted"/>
<organism evidence="3 4">
    <name type="scientific">Nocardia nova</name>
    <dbReference type="NCBI Taxonomy" id="37330"/>
    <lineage>
        <taxon>Bacteria</taxon>
        <taxon>Bacillati</taxon>
        <taxon>Actinomycetota</taxon>
        <taxon>Actinomycetes</taxon>
        <taxon>Mycobacteriales</taxon>
        <taxon>Nocardiaceae</taxon>
        <taxon>Nocardia</taxon>
    </lineage>
</organism>
<feature type="region of interest" description="Disordered" evidence="1">
    <location>
        <begin position="37"/>
        <end position="61"/>
    </location>
</feature>
<evidence type="ECO:0000256" key="1">
    <source>
        <dbReference type="SAM" id="MobiDB-lite"/>
    </source>
</evidence>
<evidence type="ECO:0000256" key="2">
    <source>
        <dbReference type="SAM" id="SignalP"/>
    </source>
</evidence>
<dbReference type="EMBL" id="PYHS01000011">
    <property type="protein sequence ID" value="PSR61043.1"/>
    <property type="molecule type" value="Genomic_DNA"/>
</dbReference>
<comment type="caution">
    <text evidence="3">The sequence shown here is derived from an EMBL/GenBank/DDBJ whole genome shotgun (WGS) entry which is preliminary data.</text>
</comment>
<feature type="signal peptide" evidence="2">
    <location>
        <begin position="1"/>
        <end position="30"/>
    </location>
</feature>
<feature type="chain" id="PRO_5015753469" description="DUF320 domain-containing protein" evidence="2">
    <location>
        <begin position="31"/>
        <end position="109"/>
    </location>
</feature>
<feature type="compositionally biased region" description="Polar residues" evidence="1">
    <location>
        <begin position="47"/>
        <end position="61"/>
    </location>
</feature>
<gene>
    <name evidence="3" type="ORF">C8259_21075</name>
</gene>
<dbReference type="RefSeq" id="WP_063029070.1">
    <property type="nucleotide sequence ID" value="NZ_PYHS01000011.1"/>
</dbReference>
<dbReference type="Proteomes" id="UP000241647">
    <property type="component" value="Unassembled WGS sequence"/>
</dbReference>
<keyword evidence="2" id="KW-0732">Signal</keyword>
<evidence type="ECO:0008006" key="5">
    <source>
        <dbReference type="Google" id="ProtNLM"/>
    </source>
</evidence>
<dbReference type="AlphaFoldDB" id="A0A2T2YZW7"/>
<evidence type="ECO:0000313" key="4">
    <source>
        <dbReference type="Proteomes" id="UP000241647"/>
    </source>
</evidence>
<sequence>MKITRRTVHFLCGAALLGAAPLAVVSPATAAIVPLTPEAPAAPDNPGSATPTSFTGPIPTGSTEAAFGSVDNSTPIISLLPVIPFLANWAITGSSDCIMPGTGHCGTGG</sequence>
<accession>A0A2T2YZW7</accession>
<protein>
    <recommendedName>
        <fullName evidence="5">DUF320 domain-containing protein</fullName>
    </recommendedName>
</protein>
<name>A0A2T2YZW7_9NOCA</name>
<evidence type="ECO:0000313" key="3">
    <source>
        <dbReference type="EMBL" id="PSR61043.1"/>
    </source>
</evidence>